<protein>
    <submittedName>
        <fullName evidence="2">ROK family protein</fullName>
    </submittedName>
</protein>
<dbReference type="AlphaFoldDB" id="A0A3P1SHH9"/>
<name>A0A3P1SHH9_9ACTO</name>
<evidence type="ECO:0000256" key="1">
    <source>
        <dbReference type="ARBA" id="ARBA00006479"/>
    </source>
</evidence>
<dbReference type="PANTHER" id="PTHR18964">
    <property type="entry name" value="ROK (REPRESSOR, ORF, KINASE) FAMILY"/>
    <property type="match status" value="1"/>
</dbReference>
<dbReference type="EMBL" id="RQZF01000001">
    <property type="protein sequence ID" value="RRC96225.1"/>
    <property type="molecule type" value="Genomic_DNA"/>
</dbReference>
<dbReference type="RefSeq" id="WP_124867596.1">
    <property type="nucleotide sequence ID" value="NZ_RQZF01000001.1"/>
</dbReference>
<dbReference type="SUPFAM" id="SSF53067">
    <property type="entry name" value="Actin-like ATPase domain"/>
    <property type="match status" value="1"/>
</dbReference>
<comment type="caution">
    <text evidence="2">The sequence shown here is derived from an EMBL/GenBank/DDBJ whole genome shotgun (WGS) entry which is preliminary data.</text>
</comment>
<dbReference type="InterPro" id="IPR000600">
    <property type="entry name" value="ROK"/>
</dbReference>
<evidence type="ECO:0000313" key="2">
    <source>
        <dbReference type="EMBL" id="RRC96225.1"/>
    </source>
</evidence>
<dbReference type="Proteomes" id="UP000280444">
    <property type="component" value="Unassembled WGS sequence"/>
</dbReference>
<dbReference type="Gene3D" id="3.30.420.40">
    <property type="match status" value="2"/>
</dbReference>
<organism evidence="2 3">
    <name type="scientific">Schaalia canis</name>
    <dbReference type="NCBI Taxonomy" id="100469"/>
    <lineage>
        <taxon>Bacteria</taxon>
        <taxon>Bacillati</taxon>
        <taxon>Actinomycetota</taxon>
        <taxon>Actinomycetes</taxon>
        <taxon>Actinomycetales</taxon>
        <taxon>Actinomycetaceae</taxon>
        <taxon>Schaalia</taxon>
    </lineage>
</organism>
<dbReference type="Pfam" id="PF13412">
    <property type="entry name" value="HTH_24"/>
    <property type="match status" value="1"/>
</dbReference>
<gene>
    <name evidence="2" type="ORF">EII11_00715</name>
</gene>
<dbReference type="Gene3D" id="1.10.10.10">
    <property type="entry name" value="Winged helix-like DNA-binding domain superfamily/Winged helix DNA-binding domain"/>
    <property type="match status" value="1"/>
</dbReference>
<accession>A0A3P1SHH9</accession>
<sequence>MVTDKAASSLPEVNDSTTLRILDAVRTKQAISRADLARLLNLAPSTVSQKVSELLDEGLLEEQGQATTRAGRPPRILKAPNSRTCYATVDLGTSHARYGYSDLNGRFLSVAERPIDTKKGPSHAIEEIVAHIRQDLADSDVPLRLAGLCLSVPAPVDTENGWVEQGANLPRWSRYPLQEVLTTTLGVPTLVINDANAMAIGEHLQHPSLRHSIAVKIGRGIGTGIVIDSRPYNGATGASGDISHTRVANSEAALPCACGNMGCLETLASAQALLRQYQEQGGEAQSVADFVRLAQEADPLATTLARQAGHHLGKILASVVSFFNPDAVFLGGLISTIEPFVAAVRSSLYDRCHPLVTRNLIIEHASLGADAGITGAAHMIRRYVEETATSR</sequence>
<evidence type="ECO:0000313" key="3">
    <source>
        <dbReference type="Proteomes" id="UP000280444"/>
    </source>
</evidence>
<keyword evidence="3" id="KW-1185">Reference proteome</keyword>
<proteinExistence type="inferred from homology"/>
<reference evidence="2 3" key="1">
    <citation type="submission" date="2018-11" db="EMBL/GenBank/DDBJ databases">
        <title>Genomes From Bacteria Associated with the Canine Oral Cavity: a Test Case for Automated Genome-Based Taxonomic Assignment.</title>
        <authorList>
            <person name="Coil D.A."/>
            <person name="Jospin G."/>
            <person name="Darling A.E."/>
            <person name="Wallis C."/>
            <person name="Davis I.J."/>
            <person name="Harris S."/>
            <person name="Eisen J.A."/>
            <person name="Holcombe L.J."/>
            <person name="O'Flynn C."/>
        </authorList>
    </citation>
    <scope>NUCLEOTIDE SEQUENCE [LARGE SCALE GENOMIC DNA]</scope>
    <source>
        <strain evidence="2 3">OH770</strain>
    </source>
</reference>
<dbReference type="PANTHER" id="PTHR18964:SF173">
    <property type="entry name" value="GLUCOKINASE"/>
    <property type="match status" value="1"/>
</dbReference>
<dbReference type="SUPFAM" id="SSF46785">
    <property type="entry name" value="Winged helix' DNA-binding domain"/>
    <property type="match status" value="1"/>
</dbReference>
<dbReference type="Pfam" id="PF00480">
    <property type="entry name" value="ROK"/>
    <property type="match status" value="1"/>
</dbReference>
<dbReference type="OrthoDB" id="9810372at2"/>
<dbReference type="InterPro" id="IPR036388">
    <property type="entry name" value="WH-like_DNA-bd_sf"/>
</dbReference>
<dbReference type="InterPro" id="IPR036390">
    <property type="entry name" value="WH_DNA-bd_sf"/>
</dbReference>
<dbReference type="InterPro" id="IPR043129">
    <property type="entry name" value="ATPase_NBD"/>
</dbReference>
<comment type="similarity">
    <text evidence="1">Belongs to the ROK (NagC/XylR) family.</text>
</comment>